<protein>
    <submittedName>
        <fullName evidence="1">Uncharacterized protein</fullName>
    </submittedName>
</protein>
<proteinExistence type="predicted"/>
<comment type="caution">
    <text evidence="1">The sequence shown here is derived from an EMBL/GenBank/DDBJ whole genome shotgun (WGS) entry which is preliminary data.</text>
</comment>
<reference evidence="1 2" key="1">
    <citation type="journal article" date="2018" name="Sci. Rep.">
        <title>Genomic signatures of local adaptation to the degree of environmental predictability in rotifers.</title>
        <authorList>
            <person name="Franch-Gras L."/>
            <person name="Hahn C."/>
            <person name="Garcia-Roger E.M."/>
            <person name="Carmona M.J."/>
            <person name="Serra M."/>
            <person name="Gomez A."/>
        </authorList>
    </citation>
    <scope>NUCLEOTIDE SEQUENCE [LARGE SCALE GENOMIC DNA]</scope>
    <source>
        <strain evidence="1">HYR1</strain>
    </source>
</reference>
<accession>A0A3M7SUI7</accession>
<dbReference type="Proteomes" id="UP000276133">
    <property type="component" value="Unassembled WGS sequence"/>
</dbReference>
<gene>
    <name evidence="1" type="ORF">BpHYR1_025631</name>
</gene>
<dbReference type="EMBL" id="REGN01000772">
    <property type="protein sequence ID" value="RNA39248.1"/>
    <property type="molecule type" value="Genomic_DNA"/>
</dbReference>
<keyword evidence="2" id="KW-1185">Reference proteome</keyword>
<evidence type="ECO:0000313" key="2">
    <source>
        <dbReference type="Proteomes" id="UP000276133"/>
    </source>
</evidence>
<organism evidence="1 2">
    <name type="scientific">Brachionus plicatilis</name>
    <name type="common">Marine rotifer</name>
    <name type="synonym">Brachionus muelleri</name>
    <dbReference type="NCBI Taxonomy" id="10195"/>
    <lineage>
        <taxon>Eukaryota</taxon>
        <taxon>Metazoa</taxon>
        <taxon>Spiralia</taxon>
        <taxon>Gnathifera</taxon>
        <taxon>Rotifera</taxon>
        <taxon>Eurotatoria</taxon>
        <taxon>Monogononta</taxon>
        <taxon>Pseudotrocha</taxon>
        <taxon>Ploima</taxon>
        <taxon>Brachionidae</taxon>
        <taxon>Brachionus</taxon>
    </lineage>
</organism>
<dbReference type="AlphaFoldDB" id="A0A3M7SUI7"/>
<evidence type="ECO:0000313" key="1">
    <source>
        <dbReference type="EMBL" id="RNA39248.1"/>
    </source>
</evidence>
<sequence>MYNVSIQKGLNTKRTKYDFKKKSLTLAYHIFRVLYHSWTIAYHTFRTLSVVFCRLLLFPGIDSSTSNIKFSSGSLRSDG</sequence>
<name>A0A3M7SUI7_BRAPC</name>